<comment type="caution">
    <text evidence="1">The sequence shown here is derived from an EMBL/GenBank/DDBJ whole genome shotgun (WGS) entry which is preliminary data.</text>
</comment>
<organism evidence="1 3">
    <name type="scientific">Trichinella pseudospiralis</name>
    <name type="common">Parasitic roundworm</name>
    <dbReference type="NCBI Taxonomy" id="6337"/>
    <lineage>
        <taxon>Eukaryota</taxon>
        <taxon>Metazoa</taxon>
        <taxon>Ecdysozoa</taxon>
        <taxon>Nematoda</taxon>
        <taxon>Enoplea</taxon>
        <taxon>Dorylaimia</taxon>
        <taxon>Trichinellida</taxon>
        <taxon>Trichinellidae</taxon>
        <taxon>Trichinella</taxon>
    </lineage>
</organism>
<name>A0A0V1JEC4_TRIPS</name>
<evidence type="ECO:0000313" key="2">
    <source>
        <dbReference type="EMBL" id="KRZ43931.1"/>
    </source>
</evidence>
<keyword evidence="3" id="KW-1185">Reference proteome</keyword>
<accession>A0A0V1JEC4</accession>
<gene>
    <name evidence="1" type="ORF">T4B_10718</name>
    <name evidence="2" type="ORF">T4C_1468</name>
</gene>
<evidence type="ECO:0000313" key="3">
    <source>
        <dbReference type="Proteomes" id="UP000054805"/>
    </source>
</evidence>
<dbReference type="Proteomes" id="UP000054805">
    <property type="component" value="Unassembled WGS sequence"/>
</dbReference>
<proteinExistence type="predicted"/>
<dbReference type="EMBL" id="JYDV01000008">
    <property type="protein sequence ID" value="KRZ43931.1"/>
    <property type="molecule type" value="Genomic_DNA"/>
</dbReference>
<dbReference type="Proteomes" id="UP000054826">
    <property type="component" value="Unassembled WGS sequence"/>
</dbReference>
<sequence length="90" mass="10324">MEDFITINAKAALSVHMDKLAQCKQKRRKLKNLSKLGENPLALEQPIQIVQESSESSKGLLFNILQKSETKEIFSAVYNVFYFISNNKYI</sequence>
<dbReference type="EMBL" id="JYDS01000010">
    <property type="protein sequence ID" value="KRZ33322.1"/>
    <property type="molecule type" value="Genomic_DNA"/>
</dbReference>
<reference evidence="3 4" key="1">
    <citation type="submission" date="2015-01" db="EMBL/GenBank/DDBJ databases">
        <title>Evolution of Trichinella species and genotypes.</title>
        <authorList>
            <person name="Korhonen P.K."/>
            <person name="Edoardo P."/>
            <person name="Giuseppe L.R."/>
            <person name="Gasser R.B."/>
        </authorList>
    </citation>
    <scope>NUCLEOTIDE SEQUENCE [LARGE SCALE GENOMIC DNA]</scope>
    <source>
        <strain evidence="2">ISS176</strain>
        <strain evidence="1">ISS588</strain>
    </source>
</reference>
<dbReference type="AlphaFoldDB" id="A0A0V1JEC4"/>
<evidence type="ECO:0000313" key="4">
    <source>
        <dbReference type="Proteomes" id="UP000054826"/>
    </source>
</evidence>
<protein>
    <submittedName>
        <fullName evidence="1">Uncharacterized protein</fullName>
    </submittedName>
</protein>
<evidence type="ECO:0000313" key="1">
    <source>
        <dbReference type="EMBL" id="KRZ33322.1"/>
    </source>
</evidence>